<keyword evidence="1" id="KW-1133">Transmembrane helix</keyword>
<accession>A0ABY9Q363</accession>
<evidence type="ECO:0000313" key="4">
    <source>
        <dbReference type="Proteomes" id="UP001235030"/>
    </source>
</evidence>
<dbReference type="InterPro" id="IPR005135">
    <property type="entry name" value="Endo/exonuclease/phosphatase"/>
</dbReference>
<dbReference type="InterPro" id="IPR051916">
    <property type="entry name" value="GPI-anchor_lipid_remodeler"/>
</dbReference>
<keyword evidence="1" id="KW-0812">Transmembrane</keyword>
<dbReference type="RefSeq" id="WP_228104022.1">
    <property type="nucleotide sequence ID" value="NZ_CP101637.1"/>
</dbReference>
<dbReference type="SUPFAM" id="SSF56219">
    <property type="entry name" value="DNase I-like"/>
    <property type="match status" value="1"/>
</dbReference>
<protein>
    <recommendedName>
        <fullName evidence="2">Endonuclease/exonuclease/phosphatase domain-containing protein</fullName>
    </recommendedName>
</protein>
<reference evidence="3 4" key="1">
    <citation type="submission" date="2022-07" db="EMBL/GenBank/DDBJ databases">
        <title>Genome sequence of Terrisporobacter mayombei DSM6539.</title>
        <authorList>
            <person name="Boeer T."/>
            <person name="Bengelsdorf F.R."/>
            <person name="Daniel R."/>
            <person name="Poehlein A."/>
        </authorList>
    </citation>
    <scope>NUCLEOTIDE SEQUENCE [LARGE SCALE GENOMIC DNA]</scope>
    <source>
        <strain evidence="3 4">DSM 6539</strain>
    </source>
</reference>
<dbReference type="InterPro" id="IPR036691">
    <property type="entry name" value="Endo/exonu/phosph_ase_sf"/>
</dbReference>
<dbReference type="Pfam" id="PF03372">
    <property type="entry name" value="Exo_endo_phos"/>
    <property type="match status" value="1"/>
</dbReference>
<dbReference type="PANTHER" id="PTHR14859:SF1">
    <property type="entry name" value="PGAP2-INTERACTING PROTEIN"/>
    <property type="match status" value="1"/>
</dbReference>
<gene>
    <name evidence="3" type="ORF">TEMA_22610</name>
</gene>
<dbReference type="Proteomes" id="UP001235030">
    <property type="component" value="Chromosome"/>
</dbReference>
<keyword evidence="1" id="KW-0472">Membrane</keyword>
<proteinExistence type="predicted"/>
<organism evidence="3 4">
    <name type="scientific">Terrisporobacter mayombei</name>
    <dbReference type="NCBI Taxonomy" id="1541"/>
    <lineage>
        <taxon>Bacteria</taxon>
        <taxon>Bacillati</taxon>
        <taxon>Bacillota</taxon>
        <taxon>Clostridia</taxon>
        <taxon>Peptostreptococcales</taxon>
        <taxon>Peptostreptococcaceae</taxon>
        <taxon>Terrisporobacter</taxon>
    </lineage>
</organism>
<evidence type="ECO:0000259" key="2">
    <source>
        <dbReference type="Pfam" id="PF03372"/>
    </source>
</evidence>
<feature type="domain" description="Endonuclease/exonuclease/phosphatase" evidence="2">
    <location>
        <begin position="68"/>
        <end position="273"/>
    </location>
</feature>
<name>A0ABY9Q363_9FIRM</name>
<feature type="transmembrane region" description="Helical" evidence="1">
    <location>
        <begin position="38"/>
        <end position="55"/>
    </location>
</feature>
<sequence length="282" mass="31967">MQRKTIKVKGAIGVFNFWIRIYNKLCKRSWSYIKLKKLFLLILIIISSAVVSNVNKGEGSLNTNIKIVSYNIHSGVDKDMFPTLFDIIDFLKNCDADIICLQEVNESAKVGFQVSSLKEELGMNSHFGANVVNLNSNYGLVTYSKYRIIRQNHVYLSSSKEQRGMLHTVIDVRGKNVNIINVHLGTNKEEQAEQLKELQTFIDGLGDEPYIIAGDFNAADINLDSNCIDVAKKLDKSNTLTFSLGIERIDYVFVSQDIVPINYRVIIKKLSDHYPIIAKLRI</sequence>
<dbReference type="Gene3D" id="3.60.10.10">
    <property type="entry name" value="Endonuclease/exonuclease/phosphatase"/>
    <property type="match status" value="1"/>
</dbReference>
<dbReference type="EMBL" id="CP101637">
    <property type="protein sequence ID" value="WMT81913.1"/>
    <property type="molecule type" value="Genomic_DNA"/>
</dbReference>
<evidence type="ECO:0000313" key="3">
    <source>
        <dbReference type="EMBL" id="WMT81913.1"/>
    </source>
</evidence>
<evidence type="ECO:0000256" key="1">
    <source>
        <dbReference type="SAM" id="Phobius"/>
    </source>
</evidence>
<dbReference type="PANTHER" id="PTHR14859">
    <property type="entry name" value="CALCOFLUOR WHITE HYPERSENSITIVE PROTEIN PRECURSOR"/>
    <property type="match status" value="1"/>
</dbReference>
<keyword evidence="4" id="KW-1185">Reference proteome</keyword>